<keyword evidence="2" id="KW-0812">Transmembrane</keyword>
<sequence length="244" mass="27110">MSKSGDQGMVWHDNTGGKTTKPKSLIQAISEIEQFSVAEMNSEIPEGALPQATAFSFMEVGLKSGLFSGLMTAVSTPLMMAAGQKLIPIFGEYEPSLFNQIFSLALTIAFPICFGIFLFMTLTQSYAGNITKRAIDYLAGGVATGAAAKTLLFVILYHYVCFQILDEDRVIGALNLIQALPLIGLLHLDYKMIFDWIMEFKLVLIPSSYFMIFVNGVFVVIVLMALVIGRYKTRVRKEFLKEWE</sequence>
<evidence type="ECO:0000313" key="3">
    <source>
        <dbReference type="EMBL" id="RJO60299.1"/>
    </source>
</evidence>
<reference evidence="3 4" key="1">
    <citation type="journal article" date="2017" name="ISME J.">
        <title>Energy and carbon metabolisms in a deep terrestrial subsurface fluid microbial community.</title>
        <authorList>
            <person name="Momper L."/>
            <person name="Jungbluth S.P."/>
            <person name="Lee M.D."/>
            <person name="Amend J.P."/>
        </authorList>
    </citation>
    <scope>NUCLEOTIDE SEQUENCE [LARGE SCALE GENOMIC DNA]</scope>
    <source>
        <strain evidence="3">SURF_29</strain>
    </source>
</reference>
<dbReference type="EMBL" id="QZJW01000047">
    <property type="protein sequence ID" value="RJO60299.1"/>
    <property type="molecule type" value="Genomic_DNA"/>
</dbReference>
<feature type="region of interest" description="Disordered" evidence="1">
    <location>
        <begin position="1"/>
        <end position="21"/>
    </location>
</feature>
<dbReference type="AlphaFoldDB" id="A0A419DAX2"/>
<feature type="transmembrane region" description="Helical" evidence="2">
    <location>
        <begin position="208"/>
        <end position="228"/>
    </location>
</feature>
<protein>
    <submittedName>
        <fullName evidence="3">Uncharacterized protein</fullName>
    </submittedName>
</protein>
<evidence type="ECO:0000313" key="4">
    <source>
        <dbReference type="Proteomes" id="UP000285655"/>
    </source>
</evidence>
<comment type="caution">
    <text evidence="3">The sequence shown here is derived from an EMBL/GenBank/DDBJ whole genome shotgun (WGS) entry which is preliminary data.</text>
</comment>
<proteinExistence type="predicted"/>
<evidence type="ECO:0000256" key="1">
    <source>
        <dbReference type="SAM" id="MobiDB-lite"/>
    </source>
</evidence>
<keyword evidence="2" id="KW-0472">Membrane</keyword>
<feature type="transmembrane region" description="Helical" evidence="2">
    <location>
        <begin position="101"/>
        <end position="122"/>
    </location>
</feature>
<keyword evidence="2" id="KW-1133">Transmembrane helix</keyword>
<gene>
    <name evidence="3" type="ORF">C4544_05280</name>
</gene>
<dbReference type="Proteomes" id="UP000285655">
    <property type="component" value="Unassembled WGS sequence"/>
</dbReference>
<feature type="transmembrane region" description="Helical" evidence="2">
    <location>
        <begin position="134"/>
        <end position="158"/>
    </location>
</feature>
<accession>A0A419DAX2</accession>
<name>A0A419DAX2_9BACT</name>
<feature type="transmembrane region" description="Helical" evidence="2">
    <location>
        <begin position="170"/>
        <end position="188"/>
    </location>
</feature>
<evidence type="ECO:0000256" key="2">
    <source>
        <dbReference type="SAM" id="Phobius"/>
    </source>
</evidence>
<organism evidence="3 4">
    <name type="scientific">candidate division WS5 bacterium</name>
    <dbReference type="NCBI Taxonomy" id="2093353"/>
    <lineage>
        <taxon>Bacteria</taxon>
        <taxon>candidate division WS5</taxon>
    </lineage>
</organism>